<evidence type="ECO:0000256" key="10">
    <source>
        <dbReference type="ARBA" id="ARBA00023136"/>
    </source>
</evidence>
<dbReference type="InterPro" id="IPR000515">
    <property type="entry name" value="MetI-like"/>
</dbReference>
<keyword evidence="10 11" id="KW-0472">Membrane</keyword>
<comment type="function">
    <text evidence="1">Part of the binding-protein-dependent transport system for glutamine; probably responsible for the translocation of the substrate across the membrane.</text>
</comment>
<evidence type="ECO:0000313" key="13">
    <source>
        <dbReference type="EMBL" id="ACI17662.1"/>
    </source>
</evidence>
<evidence type="ECO:0000256" key="6">
    <source>
        <dbReference type="ARBA" id="ARBA00022475"/>
    </source>
</evidence>
<reference evidence="14" key="1">
    <citation type="submission" date="2008-08" db="EMBL/GenBank/DDBJ databases">
        <title>The complete genome sequence of Coprothermobacter proteolyticus strain ATCC 5245 / DSM 5265 / BT.</title>
        <authorList>
            <person name="Dodson R.J."/>
            <person name="Durkin A.S."/>
            <person name="Wu M."/>
            <person name="Eisen J."/>
            <person name="Sutton G."/>
        </authorList>
    </citation>
    <scope>NUCLEOTIDE SEQUENCE [LARGE SCALE GENOMIC DNA]</scope>
    <source>
        <strain evidence="14">ATCC 35245 / DSM 5265 / OCM 4 / BT</strain>
    </source>
</reference>
<comment type="subcellular location">
    <subcellularLocation>
        <location evidence="2">Cell inner membrane</location>
        <topology evidence="2">Multi-pass membrane protein</topology>
    </subcellularLocation>
    <subcellularLocation>
        <location evidence="11">Cell membrane</location>
        <topology evidence="11">Multi-pass membrane protein</topology>
    </subcellularLocation>
</comment>
<dbReference type="Proteomes" id="UP000001732">
    <property type="component" value="Chromosome"/>
</dbReference>
<dbReference type="STRING" id="309798.COPRO5265_0553"/>
<dbReference type="InterPro" id="IPR043429">
    <property type="entry name" value="ArtM/GltK/GlnP/TcyL/YhdX-like"/>
</dbReference>
<evidence type="ECO:0000256" key="11">
    <source>
        <dbReference type="RuleBase" id="RU363032"/>
    </source>
</evidence>
<dbReference type="Gene3D" id="1.10.3720.10">
    <property type="entry name" value="MetI-like"/>
    <property type="match status" value="1"/>
</dbReference>
<dbReference type="KEGG" id="cpo:COPRO5265_0553"/>
<sequence>MDFRWELLVTIFPILWSGFLTTLGLTLSSLLVGLVFGLILALMKISTNWILKGISIAYIELIRGTPALMQIMLVYFGLPALGLNIDRLTAAVVALGLNSAAYSGEIFRAGIESIDRGQMEAARAIGMTGSMAMRLIVLPQAFRVVIPPLVNEFVALLKDTSLVSVIGVADLMLRSRNMISYTANVFTPLLGASILYLLATIPGSQLSAYLERRFKF</sequence>
<dbReference type="HOGENOM" id="CLU_019602_1_1_9"/>
<dbReference type="PROSITE" id="PS50928">
    <property type="entry name" value="ABC_TM1"/>
    <property type="match status" value="1"/>
</dbReference>
<dbReference type="OrthoDB" id="9805999at2"/>
<feature type="domain" description="ABC transmembrane type-1" evidence="12">
    <location>
        <begin position="19"/>
        <end position="207"/>
    </location>
</feature>
<dbReference type="NCBIfam" id="TIGR01726">
    <property type="entry name" value="HEQRo_perm_3TM"/>
    <property type="match status" value="1"/>
</dbReference>
<keyword evidence="5 11" id="KW-0813">Transport</keyword>
<evidence type="ECO:0000256" key="5">
    <source>
        <dbReference type="ARBA" id="ARBA00022448"/>
    </source>
</evidence>
<dbReference type="InterPro" id="IPR010065">
    <property type="entry name" value="AA_ABC_transptr_permease_3TM"/>
</dbReference>
<evidence type="ECO:0000256" key="9">
    <source>
        <dbReference type="ARBA" id="ARBA00022989"/>
    </source>
</evidence>
<evidence type="ECO:0000256" key="3">
    <source>
        <dbReference type="ARBA" id="ARBA00010072"/>
    </source>
</evidence>
<accession>B5Y811</accession>
<evidence type="ECO:0000313" key="14">
    <source>
        <dbReference type="Proteomes" id="UP000001732"/>
    </source>
</evidence>
<dbReference type="PANTHER" id="PTHR30614:SF20">
    <property type="entry name" value="GLUTAMINE TRANSPORT SYSTEM PERMEASE PROTEIN GLNP"/>
    <property type="match status" value="1"/>
</dbReference>
<evidence type="ECO:0000256" key="1">
    <source>
        <dbReference type="ARBA" id="ARBA00003159"/>
    </source>
</evidence>
<keyword evidence="6" id="KW-1003">Cell membrane</keyword>
<dbReference type="AlphaFoldDB" id="B5Y811"/>
<feature type="transmembrane region" description="Helical" evidence="11">
    <location>
        <begin position="14"/>
        <end position="43"/>
    </location>
</feature>
<proteinExistence type="inferred from homology"/>
<keyword evidence="7 11" id="KW-0812">Transmembrane</keyword>
<dbReference type="EMBL" id="CP001145">
    <property type="protein sequence ID" value="ACI17662.1"/>
    <property type="molecule type" value="Genomic_DNA"/>
</dbReference>
<dbReference type="GO" id="GO:0043190">
    <property type="term" value="C:ATP-binding cassette (ABC) transporter complex"/>
    <property type="evidence" value="ECO:0007669"/>
    <property type="project" value="InterPro"/>
</dbReference>
<dbReference type="Pfam" id="PF00528">
    <property type="entry name" value="BPD_transp_1"/>
    <property type="match status" value="1"/>
</dbReference>
<protein>
    <recommendedName>
        <fullName evidence="4">Putative glutamine transport system permease protein GlnP</fullName>
    </recommendedName>
</protein>
<comment type="similarity">
    <text evidence="3">Belongs to the binding-protein-dependent transport system permease family. HisMQ subfamily.</text>
</comment>
<evidence type="ECO:0000256" key="8">
    <source>
        <dbReference type="ARBA" id="ARBA00022970"/>
    </source>
</evidence>
<keyword evidence="8" id="KW-0029">Amino-acid transport</keyword>
<reference evidence="13 14" key="2">
    <citation type="journal article" date="2014" name="Genome Announc.">
        <title>Complete Genome Sequence of Coprothermobacter proteolyticus DSM 5265.</title>
        <authorList>
            <person name="Alexiev A."/>
            <person name="Coil D.A."/>
            <person name="Badger J.H."/>
            <person name="Enticknap J."/>
            <person name="Ward N."/>
            <person name="Robb F.T."/>
            <person name="Eisen J.A."/>
        </authorList>
    </citation>
    <scope>NUCLEOTIDE SEQUENCE [LARGE SCALE GENOMIC DNA]</scope>
    <source>
        <strain evidence="14">ATCC 35245 / DSM 5265 / OCM 4 / BT</strain>
    </source>
</reference>
<dbReference type="SUPFAM" id="SSF161098">
    <property type="entry name" value="MetI-like"/>
    <property type="match status" value="1"/>
</dbReference>
<feature type="transmembrane region" description="Helical" evidence="11">
    <location>
        <begin position="185"/>
        <end position="210"/>
    </location>
</feature>
<dbReference type="CDD" id="cd06261">
    <property type="entry name" value="TM_PBP2"/>
    <property type="match status" value="1"/>
</dbReference>
<dbReference type="PANTHER" id="PTHR30614">
    <property type="entry name" value="MEMBRANE COMPONENT OF AMINO ACID ABC TRANSPORTER"/>
    <property type="match status" value="1"/>
</dbReference>
<dbReference type="GO" id="GO:0006865">
    <property type="term" value="P:amino acid transport"/>
    <property type="evidence" value="ECO:0007669"/>
    <property type="project" value="UniProtKB-KW"/>
</dbReference>
<evidence type="ECO:0000256" key="4">
    <source>
        <dbReference type="ARBA" id="ARBA00016506"/>
    </source>
</evidence>
<name>B5Y811_COPPD</name>
<organism evidence="13 14">
    <name type="scientific">Coprothermobacter proteolyticus (strain ATCC 35245 / DSM 5265 / OCM 4 / BT)</name>
    <dbReference type="NCBI Taxonomy" id="309798"/>
    <lineage>
        <taxon>Bacteria</taxon>
        <taxon>Pseudomonadati</taxon>
        <taxon>Coprothermobacterota</taxon>
        <taxon>Coprothermobacteria</taxon>
        <taxon>Coprothermobacterales</taxon>
        <taxon>Coprothermobacteraceae</taxon>
        <taxon>Coprothermobacter</taxon>
    </lineage>
</organism>
<dbReference type="eggNOG" id="COG0765">
    <property type="taxonomic scope" value="Bacteria"/>
</dbReference>
<keyword evidence="9 11" id="KW-1133">Transmembrane helix</keyword>
<dbReference type="GO" id="GO:0022857">
    <property type="term" value="F:transmembrane transporter activity"/>
    <property type="evidence" value="ECO:0007669"/>
    <property type="project" value="InterPro"/>
</dbReference>
<gene>
    <name evidence="13" type="ordered locus">COPRO5265_0553</name>
</gene>
<evidence type="ECO:0000256" key="7">
    <source>
        <dbReference type="ARBA" id="ARBA00022692"/>
    </source>
</evidence>
<evidence type="ECO:0000256" key="2">
    <source>
        <dbReference type="ARBA" id="ARBA00004429"/>
    </source>
</evidence>
<dbReference type="FunFam" id="1.10.3720.10:FF:000033">
    <property type="entry name" value="Polar amino acid ABC transporter permease"/>
    <property type="match status" value="1"/>
</dbReference>
<evidence type="ECO:0000259" key="12">
    <source>
        <dbReference type="PROSITE" id="PS50928"/>
    </source>
</evidence>
<dbReference type="InterPro" id="IPR035906">
    <property type="entry name" value="MetI-like_sf"/>
</dbReference>
<keyword evidence="14" id="KW-1185">Reference proteome</keyword>